<name>A0A9Q1K865_9CARY</name>
<reference evidence="1" key="1">
    <citation type="submission" date="2022-04" db="EMBL/GenBank/DDBJ databases">
        <title>Carnegiea gigantea Genome sequencing and assembly v2.</title>
        <authorList>
            <person name="Copetti D."/>
            <person name="Sanderson M.J."/>
            <person name="Burquez A."/>
            <person name="Wojciechowski M.F."/>
        </authorList>
    </citation>
    <scope>NUCLEOTIDE SEQUENCE</scope>
    <source>
        <strain evidence="1">SGP5-SGP5p</strain>
        <tissue evidence="1">Aerial part</tissue>
    </source>
</reference>
<sequence length="288" mass="33227">MNMDGTLGNERALLQDGRECDYGPYYRRSDSLQSLNVISSSTSTSVLVRKVRVKQGILRYRRNDENKCIGVSKDYDNYFNVTVLKKVNTKRRGPEIYPAEEQFHNVDHIYYDLWLDHFYREYLLYFAYGEQTDSEKGKVETKKRSPLCISRRERITNLNVAAEEVVRPETFVVTALTASGQRIALAPTVLGYIYHDLGEVASHPDYPGKANTIFPIHYVICWLAELFPSLYHRRLDSDYPGDFPSLVYYASLLGSKLSLPQARHVFRDGRYLSLRASLIVRTLIMAEI</sequence>
<evidence type="ECO:0000313" key="2">
    <source>
        <dbReference type="Proteomes" id="UP001153076"/>
    </source>
</evidence>
<comment type="caution">
    <text evidence="1">The sequence shown here is derived from an EMBL/GenBank/DDBJ whole genome shotgun (WGS) entry which is preliminary data.</text>
</comment>
<dbReference type="EMBL" id="JAKOGI010000245">
    <property type="protein sequence ID" value="KAJ8438665.1"/>
    <property type="molecule type" value="Genomic_DNA"/>
</dbReference>
<organism evidence="1 2">
    <name type="scientific">Carnegiea gigantea</name>
    <dbReference type="NCBI Taxonomy" id="171969"/>
    <lineage>
        <taxon>Eukaryota</taxon>
        <taxon>Viridiplantae</taxon>
        <taxon>Streptophyta</taxon>
        <taxon>Embryophyta</taxon>
        <taxon>Tracheophyta</taxon>
        <taxon>Spermatophyta</taxon>
        <taxon>Magnoliopsida</taxon>
        <taxon>eudicotyledons</taxon>
        <taxon>Gunneridae</taxon>
        <taxon>Pentapetalae</taxon>
        <taxon>Caryophyllales</taxon>
        <taxon>Cactineae</taxon>
        <taxon>Cactaceae</taxon>
        <taxon>Cactoideae</taxon>
        <taxon>Echinocereeae</taxon>
        <taxon>Carnegiea</taxon>
    </lineage>
</organism>
<gene>
    <name evidence="1" type="ORF">Cgig2_031630</name>
</gene>
<accession>A0A9Q1K865</accession>
<protein>
    <submittedName>
        <fullName evidence="1">Uncharacterized protein</fullName>
    </submittedName>
</protein>
<proteinExistence type="predicted"/>
<evidence type="ECO:0000313" key="1">
    <source>
        <dbReference type="EMBL" id="KAJ8438665.1"/>
    </source>
</evidence>
<dbReference type="AlphaFoldDB" id="A0A9Q1K865"/>
<keyword evidence="2" id="KW-1185">Reference proteome</keyword>
<dbReference type="Proteomes" id="UP001153076">
    <property type="component" value="Unassembled WGS sequence"/>
</dbReference>
<dbReference type="OrthoDB" id="1194411at2759"/>